<gene>
    <name evidence="1" type="ORF">C2S53_001689</name>
</gene>
<protein>
    <submittedName>
        <fullName evidence="1">Uncharacterized protein</fullName>
    </submittedName>
</protein>
<proteinExistence type="predicted"/>
<sequence length="108" mass="11912">MYSTSSSTQTIPPKAFLHSQNSCLAPFSAVAPPQYIQVSRLHLDTTLDTIIEEPTADDYSSIEESVPSDGGGKQLQETSELVLEMAKCCYRVCFLEVKEMKAMPSLTF</sequence>
<accession>A0AAD4J367</accession>
<comment type="caution">
    <text evidence="1">The sequence shown here is derived from an EMBL/GenBank/DDBJ whole genome shotgun (WGS) entry which is preliminary data.</text>
</comment>
<reference evidence="1 2" key="1">
    <citation type="journal article" date="2021" name="Nat. Commun.">
        <title>Incipient diploidization of the medicinal plant Perilla within 10,000 years.</title>
        <authorList>
            <person name="Zhang Y."/>
            <person name="Shen Q."/>
            <person name="Leng L."/>
            <person name="Zhang D."/>
            <person name="Chen S."/>
            <person name="Shi Y."/>
            <person name="Ning Z."/>
            <person name="Chen S."/>
        </authorList>
    </citation>
    <scope>NUCLEOTIDE SEQUENCE [LARGE SCALE GENOMIC DNA]</scope>
    <source>
        <strain evidence="2">cv. PC099</strain>
    </source>
</reference>
<evidence type="ECO:0000313" key="2">
    <source>
        <dbReference type="Proteomes" id="UP001190926"/>
    </source>
</evidence>
<organism evidence="1 2">
    <name type="scientific">Perilla frutescens var. hirtella</name>
    <name type="common">Perilla citriodora</name>
    <name type="synonym">Perilla setoyensis</name>
    <dbReference type="NCBI Taxonomy" id="608512"/>
    <lineage>
        <taxon>Eukaryota</taxon>
        <taxon>Viridiplantae</taxon>
        <taxon>Streptophyta</taxon>
        <taxon>Embryophyta</taxon>
        <taxon>Tracheophyta</taxon>
        <taxon>Spermatophyta</taxon>
        <taxon>Magnoliopsida</taxon>
        <taxon>eudicotyledons</taxon>
        <taxon>Gunneridae</taxon>
        <taxon>Pentapetalae</taxon>
        <taxon>asterids</taxon>
        <taxon>lamiids</taxon>
        <taxon>Lamiales</taxon>
        <taxon>Lamiaceae</taxon>
        <taxon>Nepetoideae</taxon>
        <taxon>Elsholtzieae</taxon>
        <taxon>Perilla</taxon>
    </lineage>
</organism>
<keyword evidence="2" id="KW-1185">Reference proteome</keyword>
<dbReference type="AlphaFoldDB" id="A0AAD4J367"/>
<dbReference type="EMBL" id="SDAM02000167">
    <property type="protein sequence ID" value="KAH6826252.1"/>
    <property type="molecule type" value="Genomic_DNA"/>
</dbReference>
<evidence type="ECO:0000313" key="1">
    <source>
        <dbReference type="EMBL" id="KAH6826252.1"/>
    </source>
</evidence>
<name>A0AAD4J367_PERFH</name>
<dbReference type="Proteomes" id="UP001190926">
    <property type="component" value="Unassembled WGS sequence"/>
</dbReference>